<evidence type="ECO:0000259" key="1">
    <source>
        <dbReference type="Pfam" id="PF01323"/>
    </source>
</evidence>
<feature type="domain" description="DSBA-like thioredoxin" evidence="1">
    <location>
        <begin position="6"/>
        <end position="197"/>
    </location>
</feature>
<dbReference type="EMBL" id="LWHQ01000027">
    <property type="protein sequence ID" value="OAS24155.1"/>
    <property type="molecule type" value="Genomic_DNA"/>
</dbReference>
<name>A0A179S9T2_9HYPH</name>
<dbReference type="RefSeq" id="WP_048433023.1">
    <property type="nucleotide sequence ID" value="NZ_LWHQ01000027.1"/>
</dbReference>
<gene>
    <name evidence="2" type="ORF">A5481_15450</name>
</gene>
<reference evidence="2 3" key="1">
    <citation type="submission" date="2016-04" db="EMBL/GenBank/DDBJ databases">
        <authorList>
            <person name="Evans L.H."/>
            <person name="Alamgir A."/>
            <person name="Owens N."/>
            <person name="Weber N.D."/>
            <person name="Virtaneva K."/>
            <person name="Barbian K."/>
            <person name="Babar A."/>
            <person name="Rosenke K."/>
        </authorList>
    </citation>
    <scope>NUCLEOTIDE SEQUENCE [LARGE SCALE GENOMIC DNA]</scope>
    <source>
        <strain evidence="2 3">PMB02</strain>
    </source>
</reference>
<dbReference type="SUPFAM" id="SSF52833">
    <property type="entry name" value="Thioredoxin-like"/>
    <property type="match status" value="1"/>
</dbReference>
<dbReference type="GO" id="GO:0016491">
    <property type="term" value="F:oxidoreductase activity"/>
    <property type="evidence" value="ECO:0007669"/>
    <property type="project" value="InterPro"/>
</dbReference>
<dbReference type="GO" id="GO:0016853">
    <property type="term" value="F:isomerase activity"/>
    <property type="evidence" value="ECO:0007669"/>
    <property type="project" value="UniProtKB-KW"/>
</dbReference>
<evidence type="ECO:0000313" key="2">
    <source>
        <dbReference type="EMBL" id="OAS24155.1"/>
    </source>
</evidence>
<dbReference type="Gene3D" id="3.40.30.10">
    <property type="entry name" value="Glutaredoxin"/>
    <property type="match status" value="1"/>
</dbReference>
<dbReference type="AlphaFoldDB" id="A0A179S9T2"/>
<keyword evidence="2" id="KW-0413">Isomerase</keyword>
<accession>A0A179S9T2</accession>
<dbReference type="OrthoDB" id="9813770at2"/>
<evidence type="ECO:0000313" key="3">
    <source>
        <dbReference type="Proteomes" id="UP000078316"/>
    </source>
</evidence>
<organism evidence="2 3">
    <name type="scientific">Methylobacterium platani</name>
    <dbReference type="NCBI Taxonomy" id="427683"/>
    <lineage>
        <taxon>Bacteria</taxon>
        <taxon>Pseudomonadati</taxon>
        <taxon>Pseudomonadota</taxon>
        <taxon>Alphaproteobacteria</taxon>
        <taxon>Hyphomicrobiales</taxon>
        <taxon>Methylobacteriaceae</taxon>
        <taxon>Methylobacterium</taxon>
    </lineage>
</organism>
<comment type="caution">
    <text evidence="2">The sequence shown here is derived from an EMBL/GenBank/DDBJ whole genome shotgun (WGS) entry which is preliminary data.</text>
</comment>
<protein>
    <submittedName>
        <fullName evidence="2">Protein-disulfide isomerase</fullName>
    </submittedName>
</protein>
<dbReference type="CDD" id="cd03025">
    <property type="entry name" value="DsbA_FrnE_like"/>
    <property type="match status" value="1"/>
</dbReference>
<dbReference type="InterPro" id="IPR001853">
    <property type="entry name" value="DSBA-like_thioredoxin_dom"/>
</dbReference>
<dbReference type="Proteomes" id="UP000078316">
    <property type="component" value="Unassembled WGS sequence"/>
</dbReference>
<dbReference type="InterPro" id="IPR036249">
    <property type="entry name" value="Thioredoxin-like_sf"/>
</dbReference>
<proteinExistence type="predicted"/>
<dbReference type="STRING" id="427683.A5481_15450"/>
<dbReference type="Pfam" id="PF01323">
    <property type="entry name" value="DSBA"/>
    <property type="match status" value="1"/>
</dbReference>
<sequence>MSDRITVTCLYDPLCGWCYGAHPALTWLRAHDDVALAVLPVGLFAGRGAFPMDAGFAAHAWSADQRIAVLTGQPFSEAYRTQVLESRAGPVDSGPATLALTAVRLTAPDREPDALAAVQAARYVGGRDIAAPGVLADILDEAGLAPAAARLRAADATLHEAAAARMAAGRAAMARHGLRGVPALVVGGGDGRGLDGAHLFGDRDALLRALLRALRGARR</sequence>